<dbReference type="Proteomes" id="UP000887013">
    <property type="component" value="Unassembled WGS sequence"/>
</dbReference>
<evidence type="ECO:0000313" key="1">
    <source>
        <dbReference type="EMBL" id="GFT74788.1"/>
    </source>
</evidence>
<keyword evidence="2" id="KW-1185">Reference proteome</keyword>
<organism evidence="1 2">
    <name type="scientific">Nephila pilipes</name>
    <name type="common">Giant wood spider</name>
    <name type="synonym">Nephila maculata</name>
    <dbReference type="NCBI Taxonomy" id="299642"/>
    <lineage>
        <taxon>Eukaryota</taxon>
        <taxon>Metazoa</taxon>
        <taxon>Ecdysozoa</taxon>
        <taxon>Arthropoda</taxon>
        <taxon>Chelicerata</taxon>
        <taxon>Arachnida</taxon>
        <taxon>Araneae</taxon>
        <taxon>Araneomorphae</taxon>
        <taxon>Entelegynae</taxon>
        <taxon>Araneoidea</taxon>
        <taxon>Nephilidae</taxon>
        <taxon>Nephila</taxon>
    </lineage>
</organism>
<name>A0A8X6PJN4_NEPPI</name>
<comment type="caution">
    <text evidence="1">The sequence shown here is derived from an EMBL/GenBank/DDBJ whole genome shotgun (WGS) entry which is preliminary data.</text>
</comment>
<gene>
    <name evidence="1" type="ORF">NPIL_446201</name>
</gene>
<evidence type="ECO:0000313" key="2">
    <source>
        <dbReference type="Proteomes" id="UP000887013"/>
    </source>
</evidence>
<proteinExistence type="predicted"/>
<sequence>MTLLSSKKGEGKVSSGEENDLYYYSGGEYGSDKNDSPKKSPHALLNILRNLKPPDTVKKSSGPFAAGRQKINKDSPASVVRVKEYLWKKTRCETTQPPGQSSWLFLDLMKHPQYQLQGCLWVHKCVKIIWRKYQKKVFSFLISSGKLSSKNCNTDILDCINFSSPLPF</sequence>
<reference evidence="1" key="1">
    <citation type="submission" date="2020-08" db="EMBL/GenBank/DDBJ databases">
        <title>Multicomponent nature underlies the extraordinary mechanical properties of spider dragline silk.</title>
        <authorList>
            <person name="Kono N."/>
            <person name="Nakamura H."/>
            <person name="Mori M."/>
            <person name="Yoshida Y."/>
            <person name="Ohtoshi R."/>
            <person name="Malay A.D."/>
            <person name="Moran D.A.P."/>
            <person name="Tomita M."/>
            <person name="Numata K."/>
            <person name="Arakawa K."/>
        </authorList>
    </citation>
    <scope>NUCLEOTIDE SEQUENCE</scope>
</reference>
<accession>A0A8X6PJN4</accession>
<protein>
    <submittedName>
        <fullName evidence="1">Uncharacterized protein</fullName>
    </submittedName>
</protein>
<dbReference type="AlphaFoldDB" id="A0A8X6PJN4"/>
<dbReference type="EMBL" id="BMAW01070729">
    <property type="protein sequence ID" value="GFT74788.1"/>
    <property type="molecule type" value="Genomic_DNA"/>
</dbReference>